<dbReference type="EMBL" id="JAUDJE010000027">
    <property type="protein sequence ID" value="MDM9561781.1"/>
    <property type="molecule type" value="Genomic_DNA"/>
</dbReference>
<proteinExistence type="predicted"/>
<name>A0ABT7W9A4_9BORD</name>
<gene>
    <name evidence="1" type="ORF">QUC21_22305</name>
</gene>
<accession>A0ABT7W9A4</accession>
<organism evidence="1 2">
    <name type="scientific">Bordetella petrii</name>
    <dbReference type="NCBI Taxonomy" id="94624"/>
    <lineage>
        <taxon>Bacteria</taxon>
        <taxon>Pseudomonadati</taxon>
        <taxon>Pseudomonadota</taxon>
        <taxon>Betaproteobacteria</taxon>
        <taxon>Burkholderiales</taxon>
        <taxon>Alcaligenaceae</taxon>
        <taxon>Bordetella</taxon>
    </lineage>
</organism>
<comment type="caution">
    <text evidence="1">The sequence shown here is derived from an EMBL/GenBank/DDBJ whole genome shotgun (WGS) entry which is preliminary data.</text>
</comment>
<dbReference type="Proteomes" id="UP001175604">
    <property type="component" value="Unassembled WGS sequence"/>
</dbReference>
<evidence type="ECO:0000313" key="2">
    <source>
        <dbReference type="Proteomes" id="UP001175604"/>
    </source>
</evidence>
<dbReference type="RefSeq" id="WP_289786733.1">
    <property type="nucleotide sequence ID" value="NZ_JAUDJE010000027.1"/>
</dbReference>
<protein>
    <recommendedName>
        <fullName evidence="3">RiboL-PSP-HEPN domain-containing protein</fullName>
    </recommendedName>
</protein>
<reference evidence="1" key="1">
    <citation type="submission" date="2023-06" db="EMBL/GenBank/DDBJ databases">
        <title>full genome analysis of Phenantherene degrader P3.</title>
        <authorList>
            <person name="Akbar A."/>
            <person name="Rahmeh R."/>
            <person name="Kishk M."/>
        </authorList>
    </citation>
    <scope>NUCLEOTIDE SEQUENCE</scope>
    <source>
        <strain evidence="1">P3</strain>
    </source>
</reference>
<evidence type="ECO:0000313" key="1">
    <source>
        <dbReference type="EMBL" id="MDM9561781.1"/>
    </source>
</evidence>
<evidence type="ECO:0008006" key="3">
    <source>
        <dbReference type="Google" id="ProtNLM"/>
    </source>
</evidence>
<keyword evidence="2" id="KW-1185">Reference proteome</keyword>
<sequence length="160" mass="18226">MAKKKPYQYLDDLEKLEKQWRKLSGLHNRKEWSAVVIRAATAAEIAANLAIRDEFGSRSEFDTEFVNSLLVWANGLQGKVIRLLKPLYKKGSPKAKELKSLITVMERINSKRNAVAHAGEFCNGDEADAVVEDCRTFVEGLVGLYRHDFKLKEHKFESTD</sequence>